<dbReference type="VEuPathDB" id="FungiDB:CIMG_12672"/>
<name>A0A0D8JS86_COCIM</name>
<accession>A0A0D8JS86</accession>
<keyword evidence="2" id="KW-1185">Reference proteome</keyword>
<dbReference type="InParanoid" id="A0A0D8JS86"/>
<dbReference type="AlphaFoldDB" id="A0A0D8JS86"/>
<proteinExistence type="predicted"/>
<dbReference type="Proteomes" id="UP000001261">
    <property type="component" value="Unassembled WGS sequence"/>
</dbReference>
<organism evidence="1 2">
    <name type="scientific">Coccidioides immitis (strain RS)</name>
    <name type="common">Valley fever fungus</name>
    <dbReference type="NCBI Taxonomy" id="246410"/>
    <lineage>
        <taxon>Eukaryota</taxon>
        <taxon>Fungi</taxon>
        <taxon>Dikarya</taxon>
        <taxon>Ascomycota</taxon>
        <taxon>Pezizomycotina</taxon>
        <taxon>Eurotiomycetes</taxon>
        <taxon>Eurotiomycetidae</taxon>
        <taxon>Onygenales</taxon>
        <taxon>Onygenaceae</taxon>
        <taxon>Coccidioides</taxon>
    </lineage>
</organism>
<protein>
    <submittedName>
        <fullName evidence="1">Uncharacterized protein</fullName>
    </submittedName>
</protein>
<evidence type="ECO:0000313" key="2">
    <source>
        <dbReference type="Proteomes" id="UP000001261"/>
    </source>
</evidence>
<reference evidence="2" key="2">
    <citation type="journal article" date="2010" name="Genome Res.">
        <title>Population genomic sequencing of Coccidioides fungi reveals recent hybridization and transposon control.</title>
        <authorList>
            <person name="Neafsey D.E."/>
            <person name="Barker B.M."/>
            <person name="Sharpton T.J."/>
            <person name="Stajich J.E."/>
            <person name="Park D.J."/>
            <person name="Whiston E."/>
            <person name="Hung C.-Y."/>
            <person name="McMahan C."/>
            <person name="White J."/>
            <person name="Sykes S."/>
            <person name="Heiman D."/>
            <person name="Young S."/>
            <person name="Zeng Q."/>
            <person name="Abouelleil A."/>
            <person name="Aftuck L."/>
            <person name="Bessette D."/>
            <person name="Brown A."/>
            <person name="FitzGerald M."/>
            <person name="Lui A."/>
            <person name="Macdonald J.P."/>
            <person name="Priest M."/>
            <person name="Orbach M.J."/>
            <person name="Galgiani J.N."/>
            <person name="Kirkland T.N."/>
            <person name="Cole G.T."/>
            <person name="Birren B.W."/>
            <person name="Henn M.R."/>
            <person name="Taylor J.W."/>
            <person name="Rounsley S.D."/>
        </authorList>
    </citation>
    <scope>GENOME REANNOTATION</scope>
    <source>
        <strain evidence="2">RS</strain>
    </source>
</reference>
<dbReference type="GeneID" id="24164299"/>
<gene>
    <name evidence="1" type="ORF">CIMG_12672</name>
</gene>
<reference evidence="2" key="1">
    <citation type="journal article" date="2009" name="Genome Res.">
        <title>Comparative genomic analyses of the human fungal pathogens Coccidioides and their relatives.</title>
        <authorList>
            <person name="Sharpton T.J."/>
            <person name="Stajich J.E."/>
            <person name="Rounsley S.D."/>
            <person name="Gardner M.J."/>
            <person name="Wortman J.R."/>
            <person name="Jordar V.S."/>
            <person name="Maiti R."/>
            <person name="Kodira C.D."/>
            <person name="Neafsey D.E."/>
            <person name="Zeng Q."/>
            <person name="Hung C.-Y."/>
            <person name="McMahan C."/>
            <person name="Muszewska A."/>
            <person name="Grynberg M."/>
            <person name="Mandel M.A."/>
            <person name="Kellner E.M."/>
            <person name="Barker B.M."/>
            <person name="Galgiani J.N."/>
            <person name="Orbach M.J."/>
            <person name="Kirkland T.N."/>
            <person name="Cole G.T."/>
            <person name="Henn M.R."/>
            <person name="Birren B.W."/>
            <person name="Taylor J.W."/>
        </authorList>
    </citation>
    <scope>NUCLEOTIDE SEQUENCE [LARGE SCALE GENOMIC DNA]</scope>
    <source>
        <strain evidence="2">RS</strain>
    </source>
</reference>
<sequence>MQLNLTKIENCIERRCIGNKEGVAVIETFGKTFQELEKLKIEQAVLCEEWATLREELQETQTGTIRLHLDVCEDTRVLLEGGQQDWDANVVPHGGDIIFDVKAIQHTAEINHHFKVTMETVQFSKLSDSKN</sequence>
<dbReference type="RefSeq" id="XP_004445651.1">
    <property type="nucleotide sequence ID" value="XM_004445594.1"/>
</dbReference>
<dbReference type="KEGG" id="cim:CIMG_12672"/>
<evidence type="ECO:0000313" key="1">
    <source>
        <dbReference type="EMBL" id="KJF60004.1"/>
    </source>
</evidence>
<dbReference type="EMBL" id="GG704911">
    <property type="protein sequence ID" value="KJF60004.1"/>
    <property type="molecule type" value="Genomic_DNA"/>
</dbReference>